<evidence type="ECO:0000313" key="2">
    <source>
        <dbReference type="EMBL" id="QLG61562.1"/>
    </source>
</evidence>
<dbReference type="AlphaFoldDB" id="A0A7D5QFS1"/>
<evidence type="ECO:0000313" key="3">
    <source>
        <dbReference type="Proteomes" id="UP000509626"/>
    </source>
</evidence>
<feature type="domain" description="DUF8134" evidence="1">
    <location>
        <begin position="1"/>
        <end position="98"/>
    </location>
</feature>
<accession>A0A7D5QFS1</accession>
<dbReference type="EMBL" id="CP058579">
    <property type="protein sequence ID" value="QLG61562.1"/>
    <property type="molecule type" value="Genomic_DNA"/>
</dbReference>
<dbReference type="RefSeq" id="WP_179268147.1">
    <property type="nucleotide sequence ID" value="NZ_CP058579.1"/>
</dbReference>
<keyword evidence="3" id="KW-1185">Reference proteome</keyword>
<gene>
    <name evidence="2" type="ORF">HUG12_07415</name>
</gene>
<evidence type="ECO:0000259" key="1">
    <source>
        <dbReference type="Pfam" id="PF26455"/>
    </source>
</evidence>
<dbReference type="KEGG" id="halu:HUG12_07415"/>
<proteinExistence type="predicted"/>
<dbReference type="Proteomes" id="UP000509626">
    <property type="component" value="Chromosome"/>
</dbReference>
<organism evidence="2 3">
    <name type="scientific">Halorarum salinum</name>
    <dbReference type="NCBI Taxonomy" id="2743089"/>
    <lineage>
        <taxon>Archaea</taxon>
        <taxon>Methanobacteriati</taxon>
        <taxon>Methanobacteriota</taxon>
        <taxon>Stenosarchaea group</taxon>
        <taxon>Halobacteria</taxon>
        <taxon>Halobacteriales</taxon>
        <taxon>Haloferacaceae</taxon>
        <taxon>Halorarum</taxon>
    </lineage>
</organism>
<dbReference type="GeneID" id="56037276"/>
<reference evidence="2 3" key="1">
    <citation type="submission" date="2020-06" db="EMBL/GenBank/DDBJ databases">
        <title>NJ-3-1, isolated from saline soil.</title>
        <authorList>
            <person name="Cui H.L."/>
            <person name="Shi X."/>
        </authorList>
    </citation>
    <scope>NUCLEOTIDE SEQUENCE [LARGE SCALE GENOMIC DNA]</scope>
    <source>
        <strain evidence="2 3">NJ-3-1</strain>
    </source>
</reference>
<name>A0A7D5QFS1_9EURY</name>
<sequence>MTVSLRTLDDGAWVSLDDERRAGASELWYVAGVCGCPVADLVVEGITDVAVDGRTVAAETYGTCIRCGASVTTGPVPVGRLVGAGFEPLAAGAVRTPGGGGDNRK</sequence>
<dbReference type="Pfam" id="PF26455">
    <property type="entry name" value="DUF8134"/>
    <property type="match status" value="1"/>
</dbReference>
<dbReference type="InterPro" id="IPR058447">
    <property type="entry name" value="DUF8134"/>
</dbReference>
<dbReference type="OrthoDB" id="193938at2157"/>
<protein>
    <recommendedName>
        <fullName evidence="1">DUF8134 domain-containing protein</fullName>
    </recommendedName>
</protein>